<dbReference type="OrthoDB" id="271604at2157"/>
<geneLocation type="plasmid" evidence="2 3">
    <name>pHTUR01</name>
</geneLocation>
<protein>
    <recommendedName>
        <fullName evidence="1">Halobacterial output domain-containing protein</fullName>
    </recommendedName>
</protein>
<evidence type="ECO:0000313" key="2">
    <source>
        <dbReference type="EMBL" id="ADB63197.1"/>
    </source>
</evidence>
<keyword evidence="2" id="KW-0614">Plasmid</keyword>
<dbReference type="KEGG" id="htu:Htur_4385"/>
<name>D2S1F0_HALTV</name>
<dbReference type="EMBL" id="CP001861">
    <property type="protein sequence ID" value="ADB63197.1"/>
    <property type="molecule type" value="Genomic_DNA"/>
</dbReference>
<sequence>MGHRNGTDPFGTERSAESVSTKVIKRVATASDREISQLPPLYDTVDPGALDALIDSVEAGPSSLVLRFAYEGYLITIDESASVSVERRTE</sequence>
<gene>
    <name evidence="2" type="ordered locus">Htur_4385</name>
</gene>
<dbReference type="GeneID" id="8745013"/>
<feature type="domain" description="Halobacterial output" evidence="1">
    <location>
        <begin position="16"/>
        <end position="86"/>
    </location>
</feature>
<dbReference type="RefSeq" id="WP_012945441.1">
    <property type="nucleotide sequence ID" value="NC_013744.1"/>
</dbReference>
<keyword evidence="3" id="KW-1185">Reference proteome</keyword>
<accession>D2S1F0</accession>
<organism evidence="2 3">
    <name type="scientific">Haloterrigena turkmenica (strain ATCC 51198 / DSM 5511 / JCM 9101 / NCIMB 13204 / VKM B-1734 / 4k)</name>
    <name type="common">Halococcus turkmenicus</name>
    <dbReference type="NCBI Taxonomy" id="543526"/>
    <lineage>
        <taxon>Archaea</taxon>
        <taxon>Methanobacteriati</taxon>
        <taxon>Methanobacteriota</taxon>
        <taxon>Stenosarchaea group</taxon>
        <taxon>Halobacteria</taxon>
        <taxon>Halobacteriales</taxon>
        <taxon>Natrialbaceae</taxon>
        <taxon>Haloterrigena</taxon>
    </lineage>
</organism>
<dbReference type="AlphaFoldDB" id="D2S1F0"/>
<evidence type="ECO:0000259" key="1">
    <source>
        <dbReference type="Pfam" id="PF18545"/>
    </source>
</evidence>
<dbReference type="InterPro" id="IPR040624">
    <property type="entry name" value="HalOD1"/>
</dbReference>
<dbReference type="HOGENOM" id="CLU_159738_3_3_2"/>
<proteinExistence type="predicted"/>
<evidence type="ECO:0000313" key="3">
    <source>
        <dbReference type="Proteomes" id="UP000001903"/>
    </source>
</evidence>
<reference evidence="2 3" key="1">
    <citation type="journal article" date="2010" name="Stand. Genomic Sci.">
        <title>Complete genome sequence of Haloterrigena turkmenica type strain (4k).</title>
        <authorList>
            <person name="Saunders E."/>
            <person name="Tindall B.J."/>
            <person name="Fahnrich R."/>
            <person name="Lapidus A."/>
            <person name="Copeland A."/>
            <person name="Del Rio T.G."/>
            <person name="Lucas S."/>
            <person name="Chen F."/>
            <person name="Tice H."/>
            <person name="Cheng J.F."/>
            <person name="Han C."/>
            <person name="Detter J.C."/>
            <person name="Bruce D."/>
            <person name="Goodwin L."/>
            <person name="Chain P."/>
            <person name="Pitluck S."/>
            <person name="Pati A."/>
            <person name="Ivanova N."/>
            <person name="Mavromatis K."/>
            <person name="Chen A."/>
            <person name="Palaniappan K."/>
            <person name="Land M."/>
            <person name="Hauser L."/>
            <person name="Chang Y.J."/>
            <person name="Jeffries C.D."/>
            <person name="Brettin T."/>
            <person name="Rohde M."/>
            <person name="Goker M."/>
            <person name="Bristow J."/>
            <person name="Eisen J.A."/>
            <person name="Markowitz V."/>
            <person name="Hugenholtz P."/>
            <person name="Klenk H.P."/>
            <person name="Kyrpides N.C."/>
        </authorList>
    </citation>
    <scope>NUCLEOTIDE SEQUENCE [LARGE SCALE GENOMIC DNA]</scope>
    <source>
        <strain evidence="3">ATCC 51198 / DSM 5511 / JCM 9101 / NCIMB 13204 / VKM B-1734 / 4k</strain>
    </source>
</reference>
<dbReference type="Pfam" id="PF18545">
    <property type="entry name" value="HalOD1"/>
    <property type="match status" value="1"/>
</dbReference>
<dbReference type="Proteomes" id="UP000001903">
    <property type="component" value="Plasmid pHTUR01"/>
</dbReference>